<dbReference type="InterPro" id="IPR002168">
    <property type="entry name" value="Lipase_GDXG_HIS_AS"/>
</dbReference>
<gene>
    <name evidence="4" type="ORF">ENE74_04280</name>
</gene>
<dbReference type="GO" id="GO:0016787">
    <property type="term" value="F:hydrolase activity"/>
    <property type="evidence" value="ECO:0007669"/>
    <property type="project" value="UniProtKB-KW"/>
</dbReference>
<dbReference type="EMBL" id="RZUL01000001">
    <property type="protein sequence ID" value="RVT43819.1"/>
    <property type="molecule type" value="Genomic_DNA"/>
</dbReference>
<feature type="domain" description="Alpha/beta hydrolase fold-3" evidence="3">
    <location>
        <begin position="108"/>
        <end position="308"/>
    </location>
</feature>
<dbReference type="InterPro" id="IPR029058">
    <property type="entry name" value="AB_hydrolase_fold"/>
</dbReference>
<dbReference type="Proteomes" id="UP000282977">
    <property type="component" value="Unassembled WGS sequence"/>
</dbReference>
<name>A0A437JD20_9SPHN</name>
<dbReference type="AlphaFoldDB" id="A0A437JD20"/>
<evidence type="ECO:0000256" key="2">
    <source>
        <dbReference type="ARBA" id="ARBA00022801"/>
    </source>
</evidence>
<dbReference type="InterPro" id="IPR013094">
    <property type="entry name" value="AB_hydrolase_3"/>
</dbReference>
<proteinExistence type="inferred from homology"/>
<evidence type="ECO:0000256" key="1">
    <source>
        <dbReference type="ARBA" id="ARBA00010515"/>
    </source>
</evidence>
<dbReference type="PANTHER" id="PTHR48081:SF8">
    <property type="entry name" value="ALPHA_BETA HYDROLASE FOLD-3 DOMAIN-CONTAINING PROTEIN-RELATED"/>
    <property type="match status" value="1"/>
</dbReference>
<reference evidence="4 5" key="1">
    <citation type="submission" date="2019-01" db="EMBL/GenBank/DDBJ databases">
        <authorList>
            <person name="Chen W.-M."/>
        </authorList>
    </citation>
    <scope>NUCLEOTIDE SEQUENCE [LARGE SCALE GENOMIC DNA]</scope>
    <source>
        <strain evidence="4 5">TLA-22</strain>
    </source>
</reference>
<sequence length="342" mass="37082">MKRRGTLPMTVTSNADGNDFSTVDDMRALNTSASLDPYIAAMLSEGEPPLLDRATVPEAREEARRRFRPIDRTVPVLDYVADRTVTIERTDIAVRIYVPMATRPMPMLLFIHGGGFVLGDLDTHDGICRHLAAGAGAIVVAVHYRRAPEHPFPAAVGDCAAVGAWIEAQSEFLGGDAQRIAIVGDSAGGTLAIAVVLQAVGVPIKALALVYPVTDYPDDRRESYRAFATGFGLTRQMMMTFWQLYAPDRQNEAAPLRHGDLKRLPPTLVVTASHDILRDEGEAFAIKTMAAGVETQHKRVDGVTHGFLHLVGAVPAADTAMKMITEWLRDTLSSHSGNCENA</sequence>
<evidence type="ECO:0000313" key="5">
    <source>
        <dbReference type="Proteomes" id="UP000282977"/>
    </source>
</evidence>
<keyword evidence="5" id="KW-1185">Reference proteome</keyword>
<evidence type="ECO:0000313" key="4">
    <source>
        <dbReference type="EMBL" id="RVT43819.1"/>
    </source>
</evidence>
<dbReference type="PROSITE" id="PS01173">
    <property type="entry name" value="LIPASE_GDXG_HIS"/>
    <property type="match status" value="1"/>
</dbReference>
<dbReference type="OrthoDB" id="9806180at2"/>
<accession>A0A437JD20</accession>
<evidence type="ECO:0000259" key="3">
    <source>
        <dbReference type="Pfam" id="PF07859"/>
    </source>
</evidence>
<keyword evidence="2 4" id="KW-0378">Hydrolase</keyword>
<comment type="similarity">
    <text evidence="1">Belongs to the 'GDXG' lipolytic enzyme family.</text>
</comment>
<dbReference type="InterPro" id="IPR050300">
    <property type="entry name" value="GDXG_lipolytic_enzyme"/>
</dbReference>
<dbReference type="Gene3D" id="3.40.50.1820">
    <property type="entry name" value="alpha/beta hydrolase"/>
    <property type="match status" value="1"/>
</dbReference>
<dbReference type="SUPFAM" id="SSF53474">
    <property type="entry name" value="alpha/beta-Hydrolases"/>
    <property type="match status" value="1"/>
</dbReference>
<organism evidence="4 5">
    <name type="scientific">Sphingobium algorifonticola</name>
    <dbReference type="NCBI Taxonomy" id="2008318"/>
    <lineage>
        <taxon>Bacteria</taxon>
        <taxon>Pseudomonadati</taxon>
        <taxon>Pseudomonadota</taxon>
        <taxon>Alphaproteobacteria</taxon>
        <taxon>Sphingomonadales</taxon>
        <taxon>Sphingomonadaceae</taxon>
        <taxon>Sphingobium</taxon>
    </lineage>
</organism>
<dbReference type="PANTHER" id="PTHR48081">
    <property type="entry name" value="AB HYDROLASE SUPERFAMILY PROTEIN C4A8.06C"/>
    <property type="match status" value="1"/>
</dbReference>
<protein>
    <submittedName>
        <fullName evidence="4">Alpha/beta hydrolase</fullName>
    </submittedName>
</protein>
<comment type="caution">
    <text evidence="4">The sequence shown here is derived from an EMBL/GenBank/DDBJ whole genome shotgun (WGS) entry which is preliminary data.</text>
</comment>
<dbReference type="Pfam" id="PF07859">
    <property type="entry name" value="Abhydrolase_3"/>
    <property type="match status" value="1"/>
</dbReference>